<dbReference type="Gene3D" id="3.90.1720.30">
    <property type="entry name" value="PPPDE domains"/>
    <property type="match status" value="1"/>
</dbReference>
<dbReference type="Pfam" id="PF05903">
    <property type="entry name" value="Peptidase_C97"/>
    <property type="match status" value="1"/>
</dbReference>
<dbReference type="SMART" id="SM01179">
    <property type="entry name" value="DUF862"/>
    <property type="match status" value="1"/>
</dbReference>
<dbReference type="InterPro" id="IPR008580">
    <property type="entry name" value="PPPDE_dom"/>
</dbReference>
<evidence type="ECO:0000256" key="3">
    <source>
        <dbReference type="ARBA" id="ARBA00022801"/>
    </source>
</evidence>
<dbReference type="PANTHER" id="PTHR12378:SF80">
    <property type="entry name" value="IP06716P-RELATED"/>
    <property type="match status" value="1"/>
</dbReference>
<evidence type="ECO:0000313" key="6">
    <source>
        <dbReference type="EMBL" id="GBG64126.1"/>
    </source>
</evidence>
<organism evidence="6 7">
    <name type="scientific">Chara braunii</name>
    <name type="common">Braun's stonewort</name>
    <dbReference type="NCBI Taxonomy" id="69332"/>
    <lineage>
        <taxon>Eukaryota</taxon>
        <taxon>Viridiplantae</taxon>
        <taxon>Streptophyta</taxon>
        <taxon>Charophyceae</taxon>
        <taxon>Charales</taxon>
        <taxon>Characeae</taxon>
        <taxon>Chara</taxon>
    </lineage>
</organism>
<feature type="region of interest" description="Disordered" evidence="4">
    <location>
        <begin position="149"/>
        <end position="221"/>
    </location>
</feature>
<gene>
    <name evidence="6" type="ORF">CBR_g40573</name>
</gene>
<dbReference type="STRING" id="69332.A0A388K256"/>
<feature type="domain" description="PPPDE" evidence="5">
    <location>
        <begin position="5"/>
        <end position="142"/>
    </location>
</feature>
<sequence>MTHKENVYLNIYDLTPANNYFYWLGLGVYHSGVEAYGVEYAYGAHDLPTSGVFEVEPKNTPGFIYRTSILIGTTELSTRQLRNFIDNCVDEYTGESYHLIIKNCNHFTDDICTRLTGKGIPGWVNRLARLAWLFNCLLPEALQVTHHPGSTNYHSFRGKEGERLTGGSGGGMKDEEEEEDTGLQSDQEERLISPVSAEVQNQQRNRLLRDMGGVRAKEEAY</sequence>
<dbReference type="PANTHER" id="PTHR12378">
    <property type="entry name" value="DESUMOYLATING ISOPEPTIDASE"/>
    <property type="match status" value="1"/>
</dbReference>
<evidence type="ECO:0000256" key="2">
    <source>
        <dbReference type="ARBA" id="ARBA00022670"/>
    </source>
</evidence>
<dbReference type="GO" id="GO:0016579">
    <property type="term" value="P:protein deubiquitination"/>
    <property type="evidence" value="ECO:0007669"/>
    <property type="project" value="TreeGrafter"/>
</dbReference>
<protein>
    <recommendedName>
        <fullName evidence="5">PPPDE domain-containing protein</fullName>
    </recommendedName>
</protein>
<keyword evidence="2" id="KW-0645">Protease</keyword>
<reference evidence="6 7" key="1">
    <citation type="journal article" date="2018" name="Cell">
        <title>The Chara Genome: Secondary Complexity and Implications for Plant Terrestrialization.</title>
        <authorList>
            <person name="Nishiyama T."/>
            <person name="Sakayama H."/>
            <person name="Vries J.D."/>
            <person name="Buschmann H."/>
            <person name="Saint-Marcoux D."/>
            <person name="Ullrich K.K."/>
            <person name="Haas F.B."/>
            <person name="Vanderstraeten L."/>
            <person name="Becker D."/>
            <person name="Lang D."/>
            <person name="Vosolsobe S."/>
            <person name="Rombauts S."/>
            <person name="Wilhelmsson P.K.I."/>
            <person name="Janitza P."/>
            <person name="Kern R."/>
            <person name="Heyl A."/>
            <person name="Rumpler F."/>
            <person name="Villalobos L.I.A.C."/>
            <person name="Clay J.M."/>
            <person name="Skokan R."/>
            <person name="Toyoda A."/>
            <person name="Suzuki Y."/>
            <person name="Kagoshima H."/>
            <person name="Schijlen E."/>
            <person name="Tajeshwar N."/>
            <person name="Catarino B."/>
            <person name="Hetherington A.J."/>
            <person name="Saltykova A."/>
            <person name="Bonnot C."/>
            <person name="Breuninger H."/>
            <person name="Symeonidi A."/>
            <person name="Radhakrishnan G.V."/>
            <person name="Van Nieuwerburgh F."/>
            <person name="Deforce D."/>
            <person name="Chang C."/>
            <person name="Karol K.G."/>
            <person name="Hedrich R."/>
            <person name="Ulvskov P."/>
            <person name="Glockner G."/>
            <person name="Delwiche C.F."/>
            <person name="Petrasek J."/>
            <person name="Van de Peer Y."/>
            <person name="Friml J."/>
            <person name="Beilby M."/>
            <person name="Dolan L."/>
            <person name="Kohara Y."/>
            <person name="Sugano S."/>
            <person name="Fujiyama A."/>
            <person name="Delaux P.-M."/>
            <person name="Quint M."/>
            <person name="TheiBen G."/>
            <person name="Hagemann M."/>
            <person name="Harholt J."/>
            <person name="Dunand C."/>
            <person name="Zachgo S."/>
            <person name="Langdale J."/>
            <person name="Maumus F."/>
            <person name="Straeten D.V.D."/>
            <person name="Gould S.B."/>
            <person name="Rensing S.A."/>
        </authorList>
    </citation>
    <scope>NUCLEOTIDE SEQUENCE [LARGE SCALE GENOMIC DNA]</scope>
    <source>
        <strain evidence="6 7">S276</strain>
    </source>
</reference>
<dbReference type="EMBL" id="BFEA01000046">
    <property type="protein sequence ID" value="GBG64126.1"/>
    <property type="molecule type" value="Genomic_DNA"/>
</dbReference>
<proteinExistence type="inferred from homology"/>
<name>A0A388K256_CHABU</name>
<dbReference type="Gramene" id="GBG64126">
    <property type="protein sequence ID" value="GBG64126"/>
    <property type="gene ID" value="CBR_g40573"/>
</dbReference>
<evidence type="ECO:0000313" key="7">
    <source>
        <dbReference type="Proteomes" id="UP000265515"/>
    </source>
</evidence>
<dbReference type="GO" id="GO:0006508">
    <property type="term" value="P:proteolysis"/>
    <property type="evidence" value="ECO:0007669"/>
    <property type="project" value="UniProtKB-KW"/>
</dbReference>
<evidence type="ECO:0000259" key="5">
    <source>
        <dbReference type="PROSITE" id="PS51858"/>
    </source>
</evidence>
<dbReference type="InterPro" id="IPR042266">
    <property type="entry name" value="PPPDE_sf"/>
</dbReference>
<accession>A0A388K256</accession>
<comment type="caution">
    <text evidence="6">The sequence shown here is derived from an EMBL/GenBank/DDBJ whole genome shotgun (WGS) entry which is preliminary data.</text>
</comment>
<dbReference type="OrthoDB" id="412286at2759"/>
<dbReference type="OMA" id="NCNHYAK"/>
<keyword evidence="7" id="KW-1185">Reference proteome</keyword>
<dbReference type="Proteomes" id="UP000265515">
    <property type="component" value="Unassembled WGS sequence"/>
</dbReference>
<evidence type="ECO:0000256" key="1">
    <source>
        <dbReference type="ARBA" id="ARBA00008140"/>
    </source>
</evidence>
<comment type="similarity">
    <text evidence="1">Belongs to the DeSI family.</text>
</comment>
<dbReference type="GO" id="GO:0101005">
    <property type="term" value="F:deubiquitinase activity"/>
    <property type="evidence" value="ECO:0007669"/>
    <property type="project" value="TreeGrafter"/>
</dbReference>
<evidence type="ECO:0000256" key="4">
    <source>
        <dbReference type="SAM" id="MobiDB-lite"/>
    </source>
</evidence>
<dbReference type="PROSITE" id="PS51858">
    <property type="entry name" value="PPPDE"/>
    <property type="match status" value="1"/>
</dbReference>
<dbReference type="AlphaFoldDB" id="A0A388K256"/>
<keyword evidence="3" id="KW-0378">Hydrolase</keyword>